<organism evidence="2 3">
    <name type="scientific">Oculimacula yallundae</name>
    <dbReference type="NCBI Taxonomy" id="86028"/>
    <lineage>
        <taxon>Eukaryota</taxon>
        <taxon>Fungi</taxon>
        <taxon>Dikarya</taxon>
        <taxon>Ascomycota</taxon>
        <taxon>Pezizomycotina</taxon>
        <taxon>Leotiomycetes</taxon>
        <taxon>Helotiales</taxon>
        <taxon>Ploettnerulaceae</taxon>
        <taxon>Oculimacula</taxon>
    </lineage>
</organism>
<sequence>MEHLEIPEEHRSRGIIVPYLGLAPRYDYKGLIGFPERHGYDSEILTSYSEESPPRRKNKDSPPVSREFVESFLQEWLWFGIMHEFAIVCGRHLDLDEFVKTWADGQRTVNTEFLLYYMRALSIDLLIESEVPLDLEVGDLVHITNLDDSSDVSSNDSFSSDQCSDTESTSRVNSQIHSAHTAIQDAQSETRSSRSRSSSLSTSALGIFPTTQKIAKCWGNLRYSLEGDVVDGFEDDAEYHRINVAYLRRADNSIVNMNMSDILTRCQEIPLAILVRNVYAARYKDPQLSIRFSRFTLCMQDLRKTTRLALLRSDPVIRFGIALSIDVLWESLKQTLRYLFGEILPIPARAYDYYWTRFEGLMRNENWCLARTSLVLGTDLTSSYRKASLPSYESNSHMNCTARACSRLFHDVSRLHAQHNLDECNGDCQMLGFDELELIGILRDGGIPGISCVDRKGDIGDFEIVDVTGRQYIAISHVWSHGLGNPNQNALPLCQIERLFKYIQSIGPPGTFLWIDTLVVPVNNTYKLLAISRLRTVYEKAHSVLVIDRHLIRVGKNLLERQIQLLCSEWMRRLWTLQEGRLATRLYVQFRHEAVFVQELYDCDAEDDNESVFDGVAERASRDLRVHFATPSHITNRFRHLILDLAHRSATVPTDEPICLATLLGLPLETFKSYPTMVDIYRSLPELPPTLLFLQNTRMIIAGFRWAPSTFLNQESEGFDDSPHDDTATLMDDGLQITRSCIMFKIGLFFRTAYKFYIREAPGISFEVCDYSYHNSQNGALSNAGIILNSIGSTFKYPNISAILVDNLVLKDGIYYCRWQRHLNVEKLDLGIHGNEVEVNDDLIFNGEFLEDVTFCVD</sequence>
<evidence type="ECO:0008006" key="4">
    <source>
        <dbReference type="Google" id="ProtNLM"/>
    </source>
</evidence>
<dbReference type="EMBL" id="JAZHXI010000014">
    <property type="protein sequence ID" value="KAL2064426.1"/>
    <property type="molecule type" value="Genomic_DNA"/>
</dbReference>
<feature type="region of interest" description="Disordered" evidence="1">
    <location>
        <begin position="149"/>
        <end position="176"/>
    </location>
</feature>
<dbReference type="PANTHER" id="PTHR39596:SF4">
    <property type="entry name" value="HET DOMAIN PROTEIN (AFU_ORTHOLOGUE AFUA_3G03140)-RELATED"/>
    <property type="match status" value="1"/>
</dbReference>
<proteinExistence type="predicted"/>
<feature type="compositionally biased region" description="Low complexity" evidence="1">
    <location>
        <begin position="151"/>
        <end position="165"/>
    </location>
</feature>
<evidence type="ECO:0000313" key="2">
    <source>
        <dbReference type="EMBL" id="KAL2064426.1"/>
    </source>
</evidence>
<comment type="caution">
    <text evidence="2">The sequence shown here is derived from an EMBL/GenBank/DDBJ whole genome shotgun (WGS) entry which is preliminary data.</text>
</comment>
<accession>A0ABR4C514</accession>
<evidence type="ECO:0000256" key="1">
    <source>
        <dbReference type="SAM" id="MobiDB-lite"/>
    </source>
</evidence>
<dbReference type="Proteomes" id="UP001595075">
    <property type="component" value="Unassembled WGS sequence"/>
</dbReference>
<evidence type="ECO:0000313" key="3">
    <source>
        <dbReference type="Proteomes" id="UP001595075"/>
    </source>
</evidence>
<gene>
    <name evidence="2" type="ORF">VTL71DRAFT_4920</name>
</gene>
<feature type="compositionally biased region" description="Polar residues" evidence="1">
    <location>
        <begin position="166"/>
        <end position="176"/>
    </location>
</feature>
<protein>
    <recommendedName>
        <fullName evidence="4">Heterokaryon incompatibility domain-containing protein</fullName>
    </recommendedName>
</protein>
<name>A0ABR4C514_9HELO</name>
<dbReference type="PANTHER" id="PTHR39596">
    <property type="match status" value="1"/>
</dbReference>
<keyword evidence="3" id="KW-1185">Reference proteome</keyword>
<reference evidence="2 3" key="1">
    <citation type="journal article" date="2024" name="Commun. Biol.">
        <title>Comparative genomic analysis of thermophilic fungi reveals convergent evolutionary adaptations and gene losses.</title>
        <authorList>
            <person name="Steindorff A.S."/>
            <person name="Aguilar-Pontes M.V."/>
            <person name="Robinson A.J."/>
            <person name="Andreopoulos B."/>
            <person name="LaButti K."/>
            <person name="Kuo A."/>
            <person name="Mondo S."/>
            <person name="Riley R."/>
            <person name="Otillar R."/>
            <person name="Haridas S."/>
            <person name="Lipzen A."/>
            <person name="Grimwood J."/>
            <person name="Schmutz J."/>
            <person name="Clum A."/>
            <person name="Reid I.D."/>
            <person name="Moisan M.C."/>
            <person name="Butler G."/>
            <person name="Nguyen T.T.M."/>
            <person name="Dewar K."/>
            <person name="Conant G."/>
            <person name="Drula E."/>
            <person name="Henrissat B."/>
            <person name="Hansel C."/>
            <person name="Singer S."/>
            <person name="Hutchinson M.I."/>
            <person name="de Vries R.P."/>
            <person name="Natvig D.O."/>
            <person name="Powell A.J."/>
            <person name="Tsang A."/>
            <person name="Grigoriev I.V."/>
        </authorList>
    </citation>
    <scope>NUCLEOTIDE SEQUENCE [LARGE SCALE GENOMIC DNA]</scope>
    <source>
        <strain evidence="2 3">CBS 494.80</strain>
    </source>
</reference>